<dbReference type="GO" id="GO:0070292">
    <property type="term" value="P:N-acylphosphatidylethanolamine metabolic process"/>
    <property type="evidence" value="ECO:0007669"/>
    <property type="project" value="TreeGrafter"/>
</dbReference>
<keyword evidence="4" id="KW-0443">Lipid metabolism</keyword>
<dbReference type="PANTHER" id="PTHR13943:SF77">
    <property type="entry name" value="LRAT DOMAIN-CONTAINING PROTEIN"/>
    <property type="match status" value="1"/>
</dbReference>
<protein>
    <submittedName>
        <fullName evidence="8">LRAT domain-containing protein</fullName>
    </submittedName>
</protein>
<feature type="domain" description="LRAT" evidence="6">
    <location>
        <begin position="30"/>
        <end position="155"/>
    </location>
</feature>
<keyword evidence="3" id="KW-0378">Hydrolase</keyword>
<evidence type="ECO:0000256" key="5">
    <source>
        <dbReference type="SAM" id="Phobius"/>
    </source>
</evidence>
<sequence>MNKYIQTPWTSAENLVDQLKIGDLIEIKRCIAIGIPIYYHWAIYVGLRNGIHEVVHFTNKEDDSRVLNSLTNLFLAGLGNIGKSSFPRIDNFLDVCYNDKCRINNSMDKHCKPLQAEDIRSRALSAIGNFEYCVFSYNCEHFAKWARYNLSISGQANIGKAIMASVATFRIFHNIYFAIACGVVGYVVLEVCDFVRKRRHSKGSNNYNHSKKQLAVLPA</sequence>
<dbReference type="Proteomes" id="UP000046392">
    <property type="component" value="Unplaced"/>
</dbReference>
<keyword evidence="5" id="KW-0812">Transmembrane</keyword>
<dbReference type="InterPro" id="IPR007053">
    <property type="entry name" value="LRAT_dom"/>
</dbReference>
<accession>A0A0N5BI12</accession>
<keyword evidence="5" id="KW-0472">Membrane</keyword>
<keyword evidence="7" id="KW-1185">Reference proteome</keyword>
<organism evidence="7 8">
    <name type="scientific">Strongyloides papillosus</name>
    <name type="common">Intestinal threadworm</name>
    <dbReference type="NCBI Taxonomy" id="174720"/>
    <lineage>
        <taxon>Eukaryota</taxon>
        <taxon>Metazoa</taxon>
        <taxon>Ecdysozoa</taxon>
        <taxon>Nematoda</taxon>
        <taxon>Chromadorea</taxon>
        <taxon>Rhabditida</taxon>
        <taxon>Tylenchina</taxon>
        <taxon>Panagrolaimomorpha</taxon>
        <taxon>Strongyloidoidea</taxon>
        <taxon>Strongyloididae</taxon>
        <taxon>Strongyloides</taxon>
    </lineage>
</organism>
<dbReference type="Gene3D" id="3.90.1720.10">
    <property type="entry name" value="endopeptidase domain like (from Nostoc punctiforme)"/>
    <property type="match status" value="1"/>
</dbReference>
<evidence type="ECO:0000256" key="3">
    <source>
        <dbReference type="ARBA" id="ARBA00022801"/>
    </source>
</evidence>
<evidence type="ECO:0000256" key="4">
    <source>
        <dbReference type="ARBA" id="ARBA00023098"/>
    </source>
</evidence>
<evidence type="ECO:0000256" key="2">
    <source>
        <dbReference type="ARBA" id="ARBA00022679"/>
    </source>
</evidence>
<evidence type="ECO:0000313" key="8">
    <source>
        <dbReference type="WBParaSite" id="SPAL_0000559700.1"/>
    </source>
</evidence>
<dbReference type="GO" id="GO:0004623">
    <property type="term" value="F:phospholipase A2 activity"/>
    <property type="evidence" value="ECO:0007669"/>
    <property type="project" value="TreeGrafter"/>
</dbReference>
<dbReference type="GO" id="GO:0016410">
    <property type="term" value="F:N-acyltransferase activity"/>
    <property type="evidence" value="ECO:0007669"/>
    <property type="project" value="TreeGrafter"/>
</dbReference>
<dbReference type="AlphaFoldDB" id="A0A0N5BI12"/>
<keyword evidence="2" id="KW-0808">Transferase</keyword>
<dbReference type="STRING" id="174720.A0A0N5BI12"/>
<dbReference type="WBParaSite" id="SPAL_0000559700.1">
    <property type="protein sequence ID" value="SPAL_0000559700.1"/>
    <property type="gene ID" value="SPAL_0000559700"/>
</dbReference>
<keyword evidence="5" id="KW-1133">Transmembrane helix</keyword>
<dbReference type="GO" id="GO:0005737">
    <property type="term" value="C:cytoplasm"/>
    <property type="evidence" value="ECO:0007669"/>
    <property type="project" value="TreeGrafter"/>
</dbReference>
<comment type="similarity">
    <text evidence="1">Belongs to the H-rev107 family.</text>
</comment>
<reference evidence="8" key="1">
    <citation type="submission" date="2017-02" db="UniProtKB">
        <authorList>
            <consortium name="WormBaseParasite"/>
        </authorList>
    </citation>
    <scope>IDENTIFICATION</scope>
</reference>
<evidence type="ECO:0000313" key="7">
    <source>
        <dbReference type="Proteomes" id="UP000046392"/>
    </source>
</evidence>
<dbReference type="PANTHER" id="PTHR13943">
    <property type="entry name" value="HRAS-LIKE SUPPRESSOR - RELATED"/>
    <property type="match status" value="1"/>
</dbReference>
<evidence type="ECO:0000256" key="1">
    <source>
        <dbReference type="ARBA" id="ARBA00007824"/>
    </source>
</evidence>
<dbReference type="PROSITE" id="PS51934">
    <property type="entry name" value="LRAT"/>
    <property type="match status" value="1"/>
</dbReference>
<dbReference type="InterPro" id="IPR051496">
    <property type="entry name" value="H-rev107_PLA/AT"/>
</dbReference>
<proteinExistence type="inferred from homology"/>
<name>A0A0N5BI12_STREA</name>
<evidence type="ECO:0000259" key="6">
    <source>
        <dbReference type="PROSITE" id="PS51934"/>
    </source>
</evidence>
<dbReference type="GO" id="GO:0008970">
    <property type="term" value="F:phospholipase A1 activity"/>
    <property type="evidence" value="ECO:0007669"/>
    <property type="project" value="TreeGrafter"/>
</dbReference>
<dbReference type="Pfam" id="PF04970">
    <property type="entry name" value="LRAT"/>
    <property type="match status" value="1"/>
</dbReference>
<feature type="transmembrane region" description="Helical" evidence="5">
    <location>
        <begin position="175"/>
        <end position="195"/>
    </location>
</feature>